<dbReference type="Proteomes" id="UP001448207">
    <property type="component" value="Unassembled WGS sequence"/>
</dbReference>
<reference evidence="1 2" key="1">
    <citation type="submission" date="2024-04" db="EMBL/GenBank/DDBJ databases">
        <title>Symmetric and asymmetric DNA N6-adenine methylation regulates different biological responses in Mucorales.</title>
        <authorList>
            <consortium name="Lawrence Berkeley National Laboratory"/>
            <person name="Lax C."/>
            <person name="Mondo S.J."/>
            <person name="Osorio-Concepcion M."/>
            <person name="Muszewska A."/>
            <person name="Corrochano-Luque M."/>
            <person name="Gutierrez G."/>
            <person name="Riley R."/>
            <person name="Lipzen A."/>
            <person name="Guo J."/>
            <person name="Hundley H."/>
            <person name="Amirebrahimi M."/>
            <person name="Ng V."/>
            <person name="Lorenzo-Gutierrez D."/>
            <person name="Binder U."/>
            <person name="Yang J."/>
            <person name="Song Y."/>
            <person name="Canovas D."/>
            <person name="Navarro E."/>
            <person name="Freitag M."/>
            <person name="Gabaldon T."/>
            <person name="Grigoriev I.V."/>
            <person name="Corrochano L.M."/>
            <person name="Nicolas F.E."/>
            <person name="Garre V."/>
        </authorList>
    </citation>
    <scope>NUCLEOTIDE SEQUENCE [LARGE SCALE GENOMIC DNA]</scope>
    <source>
        <strain evidence="1 2">L51</strain>
    </source>
</reference>
<dbReference type="SUPFAM" id="SSF48371">
    <property type="entry name" value="ARM repeat"/>
    <property type="match status" value="1"/>
</dbReference>
<comment type="caution">
    <text evidence="1">The sequence shown here is derived from an EMBL/GenBank/DDBJ whole genome shotgun (WGS) entry which is preliminary data.</text>
</comment>
<dbReference type="InterPro" id="IPR016024">
    <property type="entry name" value="ARM-type_fold"/>
</dbReference>
<sequence length="414" mass="46869">MTANVSHSDKDRMAEIDRCLGMIGPSSSDESKFVGMLNENAEIPESVLREIAVNILACFARYETMATSQPMVDKIPGLSIILTPNDSSDLTQEILHILLCVAVNKEGLVKMLDPDVLKNILEVFVETEKEEERKLCVDLIKAIYGRTCHRLHEAKVPSLMSSLRYSLKTLFGILASVFNQDQAKLKFYCLDILANVLPDLPDEVVQAHKKEVEPEATWLVNIRRGLRQIVTNKVACLVRYYGSQWLFSPLLRTKQARRLKDQDGDKKAAEEYYAEANFPALLIHIVSVEARVMVDQINDIRQAAHNQTTPRQVEADKRHKVVLPLLFEILEGAIEYLSESFDENEESQMDPDMLLKLRTTLSDTMDVVMELLQFIQNTTLPEESEDDPVAQACMRIVALWLAEEGYEMPEGGDN</sequence>
<gene>
    <name evidence="1" type="ORF">J3Q64DRAFT_1644347</name>
</gene>
<dbReference type="Pfam" id="PF05536">
    <property type="entry name" value="Neurochondrin"/>
    <property type="match status" value="1"/>
</dbReference>
<name>A0ABR3AUK6_PHYBL</name>
<dbReference type="InterPro" id="IPR008709">
    <property type="entry name" value="Neurochondrin"/>
</dbReference>
<dbReference type="PANTHER" id="PTHR13109">
    <property type="entry name" value="NEUROCHONDRIN"/>
    <property type="match status" value="1"/>
</dbReference>
<proteinExistence type="predicted"/>
<dbReference type="EMBL" id="JBCLYO010000020">
    <property type="protein sequence ID" value="KAL0080391.1"/>
    <property type="molecule type" value="Genomic_DNA"/>
</dbReference>
<accession>A0ABR3AUK6</accession>
<organism evidence="1 2">
    <name type="scientific">Phycomyces blakesleeanus</name>
    <dbReference type="NCBI Taxonomy" id="4837"/>
    <lineage>
        <taxon>Eukaryota</taxon>
        <taxon>Fungi</taxon>
        <taxon>Fungi incertae sedis</taxon>
        <taxon>Mucoromycota</taxon>
        <taxon>Mucoromycotina</taxon>
        <taxon>Mucoromycetes</taxon>
        <taxon>Mucorales</taxon>
        <taxon>Phycomycetaceae</taxon>
        <taxon>Phycomyces</taxon>
    </lineage>
</organism>
<evidence type="ECO:0000313" key="1">
    <source>
        <dbReference type="EMBL" id="KAL0080391.1"/>
    </source>
</evidence>
<dbReference type="PANTHER" id="PTHR13109:SF7">
    <property type="entry name" value="NEUROCHONDRIN"/>
    <property type="match status" value="1"/>
</dbReference>
<keyword evidence="2" id="KW-1185">Reference proteome</keyword>
<protein>
    <submittedName>
        <fullName evidence="1">Neurochondrin-domain-containing protein</fullName>
    </submittedName>
</protein>
<evidence type="ECO:0000313" key="2">
    <source>
        <dbReference type="Proteomes" id="UP001448207"/>
    </source>
</evidence>